<evidence type="ECO:0000313" key="8">
    <source>
        <dbReference type="EMBL" id="CDM68370.1"/>
    </source>
</evidence>
<dbReference type="GO" id="GO:0005524">
    <property type="term" value="F:ATP binding"/>
    <property type="evidence" value="ECO:0007669"/>
    <property type="project" value="UniProtKB-UniRule"/>
</dbReference>
<feature type="coiled-coil region" evidence="6">
    <location>
        <begin position="5"/>
        <end position="53"/>
    </location>
</feature>
<dbReference type="Gene3D" id="3.40.50.300">
    <property type="entry name" value="P-loop containing nucleotide triphosphate hydrolases"/>
    <property type="match status" value="3"/>
</dbReference>
<dbReference type="PANTHER" id="PTHR11070">
    <property type="entry name" value="UVRD / RECB / PCRA DNA HELICASE FAMILY MEMBER"/>
    <property type="match status" value="1"/>
</dbReference>
<dbReference type="Proteomes" id="UP000019426">
    <property type="component" value="Chromosome M2/40_rep1"/>
</dbReference>
<accession>W6SF79</accession>
<protein>
    <submittedName>
        <fullName evidence="8">UvrD/REP helicase</fullName>
    </submittedName>
</protein>
<dbReference type="Pfam" id="PF00580">
    <property type="entry name" value="UvrD-helicase"/>
    <property type="match status" value="1"/>
</dbReference>
<evidence type="ECO:0000259" key="7">
    <source>
        <dbReference type="PROSITE" id="PS51198"/>
    </source>
</evidence>
<keyword evidence="9" id="KW-1185">Reference proteome</keyword>
<feature type="domain" description="UvrD-like helicase ATP-binding" evidence="7">
    <location>
        <begin position="202"/>
        <end position="599"/>
    </location>
</feature>
<dbReference type="GO" id="GO:0016787">
    <property type="term" value="F:hydrolase activity"/>
    <property type="evidence" value="ECO:0007669"/>
    <property type="project" value="UniProtKB-UniRule"/>
</dbReference>
<dbReference type="NCBIfam" id="NF041464">
    <property type="entry name" value="HelD_BACSU"/>
    <property type="match status" value="1"/>
</dbReference>
<dbReference type="STRING" id="1216932.CM240_1206"/>
<name>W6SF79_9CLOT</name>
<dbReference type="RefSeq" id="WP_044037387.1">
    <property type="nucleotide sequence ID" value="NZ_HG917868.1"/>
</dbReference>
<proteinExistence type="predicted"/>
<keyword evidence="1 5" id="KW-0547">Nucleotide-binding</keyword>
<dbReference type="PANTHER" id="PTHR11070:SF17">
    <property type="entry name" value="DNA HELICASE IV"/>
    <property type="match status" value="1"/>
</dbReference>
<evidence type="ECO:0000256" key="5">
    <source>
        <dbReference type="PROSITE-ProRule" id="PRU00560"/>
    </source>
</evidence>
<dbReference type="InterPro" id="IPR027417">
    <property type="entry name" value="P-loop_NTPase"/>
</dbReference>
<evidence type="ECO:0000256" key="2">
    <source>
        <dbReference type="ARBA" id="ARBA00022801"/>
    </source>
</evidence>
<dbReference type="GO" id="GO:0005829">
    <property type="term" value="C:cytosol"/>
    <property type="evidence" value="ECO:0007669"/>
    <property type="project" value="TreeGrafter"/>
</dbReference>
<evidence type="ECO:0000256" key="6">
    <source>
        <dbReference type="SAM" id="Coils"/>
    </source>
</evidence>
<dbReference type="GO" id="GO:0000725">
    <property type="term" value="P:recombinational repair"/>
    <property type="evidence" value="ECO:0007669"/>
    <property type="project" value="TreeGrafter"/>
</dbReference>
<dbReference type="GO" id="GO:0043138">
    <property type="term" value="F:3'-5' DNA helicase activity"/>
    <property type="evidence" value="ECO:0007669"/>
    <property type="project" value="TreeGrafter"/>
</dbReference>
<evidence type="ECO:0000313" key="9">
    <source>
        <dbReference type="Proteomes" id="UP000019426"/>
    </source>
</evidence>
<dbReference type="InterPro" id="IPR013986">
    <property type="entry name" value="DExx_box_DNA_helicase_dom_sf"/>
</dbReference>
<dbReference type="eggNOG" id="COG3973">
    <property type="taxonomic scope" value="Bacteria"/>
</dbReference>
<dbReference type="InterPro" id="IPR014016">
    <property type="entry name" value="UvrD-like_ATP-bd"/>
</dbReference>
<gene>
    <name evidence="8" type="ORF">CM240_1206</name>
</gene>
<dbReference type="Gene3D" id="1.10.10.160">
    <property type="match status" value="1"/>
</dbReference>
<keyword evidence="6" id="KW-0175">Coiled coil</keyword>
<dbReference type="PROSITE" id="PS51198">
    <property type="entry name" value="UVRD_HELICASE_ATP_BIND"/>
    <property type="match status" value="1"/>
</dbReference>
<dbReference type="KEGG" id="clt:CM240_1206"/>
<feature type="binding site" evidence="5">
    <location>
        <begin position="223"/>
        <end position="230"/>
    </location>
    <ligand>
        <name>ATP</name>
        <dbReference type="ChEBI" id="CHEBI:30616"/>
    </ligand>
</feature>
<evidence type="ECO:0000256" key="4">
    <source>
        <dbReference type="ARBA" id="ARBA00022840"/>
    </source>
</evidence>
<dbReference type="InterPro" id="IPR000212">
    <property type="entry name" value="DNA_helicase_UvrD/REP"/>
</dbReference>
<keyword evidence="2 5" id="KW-0378">Hydrolase</keyword>
<dbReference type="InterPro" id="IPR048228">
    <property type="entry name" value="HelD_bacillota"/>
</dbReference>
<dbReference type="HOGENOM" id="CLU_010312_4_0_9"/>
<dbReference type="PATRIC" id="fig|1216932.3.peg.1198"/>
<sequence>MAITLNELTYEVKVLKEKKDLINNEINIKIKKNEELELKISSLKKDAKGKYNEELDTMEKLYNVTSSSIVNYKEAIDKPYFGRVDFRERKKDCESFYIGKIGIMDSVEAEEVVVDWRAPIADLYYSGIIGDVSYEAPDGWIDGELKAKRKFIIENGEIRDAFDEGNELIIKGSNGDENLIDEFLKINLEESSSTKLKEVVATIQKEQNDIIRAPLNSALIIQGSAGSGKTTVALHRLAYLLYKYRRNLCGNDILVVAPNKMFLDYISNILPSLGVDKVKQYTMEQVALNILKMKTKYISKEEKLSEFINENEDKDLLIEASRFKGSIEFRDILDNYIEFLEKREYENIYDIKCEGFVLFKATEIRKLYGEDMKNLSLNRRKEEIRKYFLKKKKIVLSQVFEKLDMFYDLRVKKIKRDFEDSEDRRQMLTLVYNERDEKKASLLNKYKSIIEENIKVYNVKNIYDVYKEMFFNEEIAEKVQINKIPSELLDYIKESFNINDNQKVIDGDDIIAMAYLISKINGIDDKNKFRHIVIDEAQDYSPLAFSMIKEICSMESFTVVGDLAQGIYFFKGITDWNVLKEKIFDESEFIYLKQSYRSTVEIIDYANKIFRRQNLDFEPSRAVLRHGKEVKHIDVETQKEMTMKIDDICEDVLSNGKRIVAVICKSSDECKKVYSYLRRNSNYSWTLVKDRMDDFEFNFMVIPSYMTKGLEFDCSIVINENSYEDNIFDNKLLYVVLTRALHFQYIINIKY</sequence>
<dbReference type="SUPFAM" id="SSF52540">
    <property type="entry name" value="P-loop containing nucleoside triphosphate hydrolases"/>
    <property type="match status" value="1"/>
</dbReference>
<dbReference type="GO" id="GO:0003677">
    <property type="term" value="F:DNA binding"/>
    <property type="evidence" value="ECO:0007669"/>
    <property type="project" value="InterPro"/>
</dbReference>
<reference evidence="8 9" key="1">
    <citation type="submission" date="2013-11" db="EMBL/GenBank/DDBJ databases">
        <title>Complete genome sequence of Clostridum sp. M2/40.</title>
        <authorList>
            <person name="Wibberg D."/>
            <person name="Puehler A."/>
            <person name="Schlueter A."/>
        </authorList>
    </citation>
    <scope>NUCLEOTIDE SEQUENCE [LARGE SCALE GENOMIC DNA]</scope>
    <source>
        <strain evidence="9">M2/40</strain>
    </source>
</reference>
<dbReference type="AlphaFoldDB" id="W6SF79"/>
<keyword evidence="4 5" id="KW-0067">ATP-binding</keyword>
<evidence type="ECO:0000256" key="3">
    <source>
        <dbReference type="ARBA" id="ARBA00022806"/>
    </source>
</evidence>
<dbReference type="EMBL" id="HG917868">
    <property type="protein sequence ID" value="CDM68370.1"/>
    <property type="molecule type" value="Genomic_DNA"/>
</dbReference>
<evidence type="ECO:0000256" key="1">
    <source>
        <dbReference type="ARBA" id="ARBA00022741"/>
    </source>
</evidence>
<keyword evidence="3 5" id="KW-0347">Helicase</keyword>
<organism evidence="8 9">
    <name type="scientific">Clostridium bornimense</name>
    <dbReference type="NCBI Taxonomy" id="1216932"/>
    <lineage>
        <taxon>Bacteria</taxon>
        <taxon>Bacillati</taxon>
        <taxon>Bacillota</taxon>
        <taxon>Clostridia</taxon>
        <taxon>Eubacteriales</taxon>
        <taxon>Clostridiaceae</taxon>
        <taxon>Clostridium</taxon>
    </lineage>
</organism>